<dbReference type="SMART" id="SM00220">
    <property type="entry name" value="S_TKc"/>
    <property type="match status" value="1"/>
</dbReference>
<dbReference type="CDD" id="cd06609">
    <property type="entry name" value="STKc_MST3_like"/>
    <property type="match status" value="1"/>
</dbReference>
<proteinExistence type="inferred from homology"/>
<dbReference type="Proteomes" id="UP001303115">
    <property type="component" value="Unassembled WGS sequence"/>
</dbReference>
<dbReference type="AlphaFoldDB" id="A0AAN6PR30"/>
<evidence type="ECO:0000256" key="9">
    <source>
        <dbReference type="SAM" id="MobiDB-lite"/>
    </source>
</evidence>
<feature type="region of interest" description="Disordered" evidence="9">
    <location>
        <begin position="348"/>
        <end position="457"/>
    </location>
</feature>
<dbReference type="InterPro" id="IPR050629">
    <property type="entry name" value="STE20/SPS1-PAK"/>
</dbReference>
<evidence type="ECO:0000256" key="1">
    <source>
        <dbReference type="ARBA" id="ARBA00008874"/>
    </source>
</evidence>
<comment type="catalytic activity">
    <reaction evidence="8">
        <text>L-seryl-[protein] + ATP = O-phospho-L-seryl-[protein] + ADP + H(+)</text>
        <dbReference type="Rhea" id="RHEA:17989"/>
        <dbReference type="Rhea" id="RHEA-COMP:9863"/>
        <dbReference type="Rhea" id="RHEA-COMP:11604"/>
        <dbReference type="ChEBI" id="CHEBI:15378"/>
        <dbReference type="ChEBI" id="CHEBI:29999"/>
        <dbReference type="ChEBI" id="CHEBI:30616"/>
        <dbReference type="ChEBI" id="CHEBI:83421"/>
        <dbReference type="ChEBI" id="CHEBI:456216"/>
        <dbReference type="EC" id="2.7.11.1"/>
    </reaction>
</comment>
<comment type="caution">
    <text evidence="11">The sequence shown here is derived from an EMBL/GenBank/DDBJ whole genome shotgun (WGS) entry which is preliminary data.</text>
</comment>
<evidence type="ECO:0000256" key="6">
    <source>
        <dbReference type="ARBA" id="ARBA00022840"/>
    </source>
</evidence>
<organism evidence="11 12">
    <name type="scientific">Parachaetomium inaequale</name>
    <dbReference type="NCBI Taxonomy" id="2588326"/>
    <lineage>
        <taxon>Eukaryota</taxon>
        <taxon>Fungi</taxon>
        <taxon>Dikarya</taxon>
        <taxon>Ascomycota</taxon>
        <taxon>Pezizomycotina</taxon>
        <taxon>Sordariomycetes</taxon>
        <taxon>Sordariomycetidae</taxon>
        <taxon>Sordariales</taxon>
        <taxon>Chaetomiaceae</taxon>
        <taxon>Parachaetomium</taxon>
    </lineage>
</organism>
<keyword evidence="2" id="KW-0723">Serine/threonine-protein kinase</keyword>
<dbReference type="PANTHER" id="PTHR48012">
    <property type="entry name" value="STERILE20-LIKE KINASE, ISOFORM B-RELATED"/>
    <property type="match status" value="1"/>
</dbReference>
<sequence length="719" mass="80063">MADEGVANRYQVLEELGPSASCTRASTRRRGRRSPSSTQTLIRIAAQIDLESSEDDIQEIQQEISVLSTCASSYVTQYKASFLRGHKLWIVMEYLGGGSCLDLLKSGIFNEVQIAIICRELLLGLEYLHSEGKIHRDIKAANVLLSETGKVKLADFGVAAQLTYMKSQRNTFVGTPFWMAPEVIQQAGYDFKADIWSLGISAIELALGEPPHASLHPMKVLFHIPKNAPPRLEGKFSKEFKDFVAQCLVKDPDYRPTAKELLKHRFIRSAGKVEALQELIQRKRMADVRFDHAKHPVYYQETLHTISPKDEADEWVFDTVKSIVPRRGTVRSRKPSSAFAVEDAMRKLDLKDGPLQPNTPGTVRKATVRRQPSSASRQSSRQNSIRRHVSNGSPRPSLGPKRPLQPDMSFGNSGSTMRLFRRVPSDSSNPGGGLGSSPPEFANENHPPPAYHAPVEPNSKEAMLGRRLYTKALEPCLDELHAQTAASSKREALARLSDAFALLDAVDPEGAYHLLRNLVSTVSQDTRLSNTFLPQPTVQPSSTSSKVPQDGTPPQGTVLIKSSRPSTATTLAGSGSGAGSPLSGSPSKLVFSQENPHLMSHHRRRGSMLPRPVSPPSASFSENPRYLEKERPDRDRDRDRRGEREKDGEREREREREKERERERDREKEKEKEKMALLEAKFPGHPAVPGMEHCKALSDLLYARWTDGLRARWGVMAGA</sequence>
<comment type="similarity">
    <text evidence="1">Belongs to the protein kinase superfamily. STE Ser/Thr protein kinase family. STE20 subfamily.</text>
</comment>
<evidence type="ECO:0000259" key="10">
    <source>
        <dbReference type="PROSITE" id="PS50011"/>
    </source>
</evidence>
<dbReference type="PANTHER" id="PTHR48012:SF10">
    <property type="entry name" value="FI20177P1"/>
    <property type="match status" value="1"/>
</dbReference>
<dbReference type="FunFam" id="1.10.510.10:FF:000022">
    <property type="entry name" value="Serine/threonine-protein kinase 24"/>
    <property type="match status" value="1"/>
</dbReference>
<evidence type="ECO:0000256" key="2">
    <source>
        <dbReference type="ARBA" id="ARBA00022527"/>
    </source>
</evidence>
<feature type="compositionally biased region" description="Low complexity" evidence="9">
    <location>
        <begin position="565"/>
        <end position="587"/>
    </location>
</feature>
<dbReference type="InterPro" id="IPR011009">
    <property type="entry name" value="Kinase-like_dom_sf"/>
</dbReference>
<evidence type="ECO:0000256" key="4">
    <source>
        <dbReference type="ARBA" id="ARBA00022741"/>
    </source>
</evidence>
<evidence type="ECO:0000313" key="11">
    <source>
        <dbReference type="EMBL" id="KAK4043060.1"/>
    </source>
</evidence>
<dbReference type="GO" id="GO:0005524">
    <property type="term" value="F:ATP binding"/>
    <property type="evidence" value="ECO:0007669"/>
    <property type="project" value="UniProtKB-KW"/>
</dbReference>
<protein>
    <submittedName>
        <fullName evidence="11">Kinase-like domain-containing protein</fullName>
    </submittedName>
</protein>
<keyword evidence="5 11" id="KW-0418">Kinase</keyword>
<dbReference type="Gene3D" id="1.10.510.10">
    <property type="entry name" value="Transferase(Phosphotransferase) domain 1"/>
    <property type="match status" value="1"/>
</dbReference>
<reference evidence="12" key="1">
    <citation type="journal article" date="2023" name="Mol. Phylogenet. Evol.">
        <title>Genome-scale phylogeny and comparative genomics of the fungal order Sordariales.</title>
        <authorList>
            <person name="Hensen N."/>
            <person name="Bonometti L."/>
            <person name="Westerberg I."/>
            <person name="Brannstrom I.O."/>
            <person name="Guillou S."/>
            <person name="Cros-Aarteil S."/>
            <person name="Calhoun S."/>
            <person name="Haridas S."/>
            <person name="Kuo A."/>
            <person name="Mondo S."/>
            <person name="Pangilinan J."/>
            <person name="Riley R."/>
            <person name="LaButti K."/>
            <person name="Andreopoulos B."/>
            <person name="Lipzen A."/>
            <person name="Chen C."/>
            <person name="Yan M."/>
            <person name="Daum C."/>
            <person name="Ng V."/>
            <person name="Clum A."/>
            <person name="Steindorff A."/>
            <person name="Ohm R.A."/>
            <person name="Martin F."/>
            <person name="Silar P."/>
            <person name="Natvig D.O."/>
            <person name="Lalanne C."/>
            <person name="Gautier V."/>
            <person name="Ament-Velasquez S.L."/>
            <person name="Kruys A."/>
            <person name="Hutchinson M.I."/>
            <person name="Powell A.J."/>
            <person name="Barry K."/>
            <person name="Miller A.N."/>
            <person name="Grigoriev I.V."/>
            <person name="Debuchy R."/>
            <person name="Gladieux P."/>
            <person name="Hiltunen Thoren M."/>
            <person name="Johannesson H."/>
        </authorList>
    </citation>
    <scope>NUCLEOTIDE SEQUENCE [LARGE SCALE GENOMIC DNA]</scope>
    <source>
        <strain evidence="12">CBS 284.82</strain>
    </source>
</reference>
<accession>A0AAN6PR30</accession>
<dbReference type="PROSITE" id="PS50011">
    <property type="entry name" value="PROTEIN_KINASE_DOM"/>
    <property type="match status" value="1"/>
</dbReference>
<keyword evidence="12" id="KW-1185">Reference proteome</keyword>
<dbReference type="GO" id="GO:0004674">
    <property type="term" value="F:protein serine/threonine kinase activity"/>
    <property type="evidence" value="ECO:0007669"/>
    <property type="project" value="UniProtKB-KW"/>
</dbReference>
<name>A0AAN6PR30_9PEZI</name>
<comment type="catalytic activity">
    <reaction evidence="7">
        <text>L-threonyl-[protein] + ATP = O-phospho-L-threonyl-[protein] + ADP + H(+)</text>
        <dbReference type="Rhea" id="RHEA:46608"/>
        <dbReference type="Rhea" id="RHEA-COMP:11060"/>
        <dbReference type="Rhea" id="RHEA-COMP:11605"/>
        <dbReference type="ChEBI" id="CHEBI:15378"/>
        <dbReference type="ChEBI" id="CHEBI:30013"/>
        <dbReference type="ChEBI" id="CHEBI:30616"/>
        <dbReference type="ChEBI" id="CHEBI:61977"/>
        <dbReference type="ChEBI" id="CHEBI:456216"/>
        <dbReference type="EC" id="2.7.11.1"/>
    </reaction>
</comment>
<keyword evidence="4" id="KW-0547">Nucleotide-binding</keyword>
<feature type="compositionally biased region" description="Basic and acidic residues" evidence="9">
    <location>
        <begin position="625"/>
        <end position="674"/>
    </location>
</feature>
<dbReference type="GO" id="GO:0005737">
    <property type="term" value="C:cytoplasm"/>
    <property type="evidence" value="ECO:0007669"/>
    <property type="project" value="TreeGrafter"/>
</dbReference>
<evidence type="ECO:0000313" key="12">
    <source>
        <dbReference type="Proteomes" id="UP001303115"/>
    </source>
</evidence>
<dbReference type="EMBL" id="MU854332">
    <property type="protein sequence ID" value="KAK4043060.1"/>
    <property type="molecule type" value="Genomic_DNA"/>
</dbReference>
<gene>
    <name evidence="11" type="ORF">C8A01DRAFT_43984</name>
</gene>
<feature type="compositionally biased region" description="Low complexity" evidence="9">
    <location>
        <begin position="534"/>
        <end position="549"/>
    </location>
</feature>
<feature type="domain" description="Protein kinase" evidence="10">
    <location>
        <begin position="10"/>
        <end position="267"/>
    </location>
</feature>
<keyword evidence="6" id="KW-0067">ATP-binding</keyword>
<evidence type="ECO:0000256" key="3">
    <source>
        <dbReference type="ARBA" id="ARBA00022679"/>
    </source>
</evidence>
<evidence type="ECO:0000256" key="7">
    <source>
        <dbReference type="ARBA" id="ARBA00047899"/>
    </source>
</evidence>
<dbReference type="SUPFAM" id="SSF56112">
    <property type="entry name" value="Protein kinase-like (PK-like)"/>
    <property type="match status" value="1"/>
</dbReference>
<evidence type="ECO:0000256" key="8">
    <source>
        <dbReference type="ARBA" id="ARBA00048679"/>
    </source>
</evidence>
<dbReference type="InterPro" id="IPR000719">
    <property type="entry name" value="Prot_kinase_dom"/>
</dbReference>
<evidence type="ECO:0000256" key="5">
    <source>
        <dbReference type="ARBA" id="ARBA00022777"/>
    </source>
</evidence>
<keyword evidence="3" id="KW-0808">Transferase</keyword>
<dbReference type="Pfam" id="PF00069">
    <property type="entry name" value="Pkinase"/>
    <property type="match status" value="1"/>
</dbReference>
<feature type="compositionally biased region" description="Low complexity" evidence="9">
    <location>
        <begin position="369"/>
        <end position="383"/>
    </location>
</feature>
<feature type="region of interest" description="Disordered" evidence="9">
    <location>
        <begin position="531"/>
        <end position="674"/>
    </location>
</feature>